<dbReference type="Gene3D" id="3.80.10.10">
    <property type="entry name" value="Ribonuclease Inhibitor"/>
    <property type="match status" value="1"/>
</dbReference>
<accession>A0A550CQD0</accession>
<dbReference type="STRING" id="97359.A0A550CQD0"/>
<evidence type="ECO:0008006" key="4">
    <source>
        <dbReference type="Google" id="ProtNLM"/>
    </source>
</evidence>
<dbReference type="AlphaFoldDB" id="A0A550CQD0"/>
<dbReference type="Proteomes" id="UP000320762">
    <property type="component" value="Unassembled WGS sequence"/>
</dbReference>
<protein>
    <recommendedName>
        <fullName evidence="4">F-box domain-containing protein</fullName>
    </recommendedName>
</protein>
<comment type="caution">
    <text evidence="2">The sequence shown here is derived from an EMBL/GenBank/DDBJ whole genome shotgun (WGS) entry which is preliminary data.</text>
</comment>
<dbReference type="PANTHER" id="PTHR38926:SF5">
    <property type="entry name" value="F-BOX AND LEUCINE-RICH REPEAT PROTEIN 6"/>
    <property type="match status" value="1"/>
</dbReference>
<keyword evidence="3" id="KW-1185">Reference proteome</keyword>
<name>A0A550CQD0_9AGAR</name>
<evidence type="ECO:0000313" key="2">
    <source>
        <dbReference type="EMBL" id="TRM67010.1"/>
    </source>
</evidence>
<proteinExistence type="predicted"/>
<dbReference type="PANTHER" id="PTHR38926">
    <property type="entry name" value="F-BOX DOMAIN CONTAINING PROTEIN, EXPRESSED"/>
    <property type="match status" value="1"/>
</dbReference>
<dbReference type="OrthoDB" id="2447803at2759"/>
<keyword evidence="1" id="KW-0175">Coiled coil</keyword>
<dbReference type="InterPro" id="IPR032675">
    <property type="entry name" value="LRR_dom_sf"/>
</dbReference>
<evidence type="ECO:0000313" key="3">
    <source>
        <dbReference type="Proteomes" id="UP000320762"/>
    </source>
</evidence>
<sequence length="605" mass="67900">MARAYAPSTSSRVLQIPEILDIMIGFLEQNEHPACALVCRQWSEIALDALWRLVDDLPRLFGILAPLTKQNASNALEFSRSLQADDWTRFNRYARRVRHLAYDESAGALAQSAFTEIATTRTSLEILPSLNALEWNAPLRASVMFMHRNVKRFIITVPPPLPLQASGIALPSFLQDVAARMPNMTHFDLRWLESASSHENELVTFFRALPKLRKITFPRYYFTSNIAQALSQGHENLAIIEFQYMDAQGCGEAQDIYQFAPTLTAGAFPALYDFSLACSLADMANFLTRPFGPSHLTMSYIHSYRLESPAEINKLVCAFRDTCPLLKELSILSAVDVTPARPQPGSNADVVTLETLRPLFGCANLISFEILHQHPLRLSFTDLDELARKWPSLERLILNSEPPDAGSAALTLRALLPFAAHCPRLRSLGLFIHASRLDIPTAYIEHGTDALTALPAFKEPILLSMGVSVIHEEDVEQVALFLSQVCPVGADLEAGVTWELMEDEAGHMDPEMAATIDARCEKWHRVREFLPLLTQLRKQESDRARMLESSLRELSTQHERLMAQAKAANLDVAKFKPAEDPSWSLSSVTHYLRGFVSRKHRRSSR</sequence>
<dbReference type="EMBL" id="VDMD01000003">
    <property type="protein sequence ID" value="TRM67010.1"/>
    <property type="molecule type" value="Genomic_DNA"/>
</dbReference>
<gene>
    <name evidence="2" type="ORF">BD626DRAFT_167728</name>
</gene>
<organism evidence="2 3">
    <name type="scientific">Schizophyllum amplum</name>
    <dbReference type="NCBI Taxonomy" id="97359"/>
    <lineage>
        <taxon>Eukaryota</taxon>
        <taxon>Fungi</taxon>
        <taxon>Dikarya</taxon>
        <taxon>Basidiomycota</taxon>
        <taxon>Agaricomycotina</taxon>
        <taxon>Agaricomycetes</taxon>
        <taxon>Agaricomycetidae</taxon>
        <taxon>Agaricales</taxon>
        <taxon>Schizophyllaceae</taxon>
        <taxon>Schizophyllum</taxon>
    </lineage>
</organism>
<reference evidence="2 3" key="1">
    <citation type="journal article" date="2019" name="New Phytol.">
        <title>Comparative genomics reveals unique wood-decay strategies and fruiting body development in the Schizophyllaceae.</title>
        <authorList>
            <person name="Almasi E."/>
            <person name="Sahu N."/>
            <person name="Krizsan K."/>
            <person name="Balint B."/>
            <person name="Kovacs G.M."/>
            <person name="Kiss B."/>
            <person name="Cseklye J."/>
            <person name="Drula E."/>
            <person name="Henrissat B."/>
            <person name="Nagy I."/>
            <person name="Chovatia M."/>
            <person name="Adam C."/>
            <person name="LaButti K."/>
            <person name="Lipzen A."/>
            <person name="Riley R."/>
            <person name="Grigoriev I.V."/>
            <person name="Nagy L.G."/>
        </authorList>
    </citation>
    <scope>NUCLEOTIDE SEQUENCE [LARGE SCALE GENOMIC DNA]</scope>
    <source>
        <strain evidence="2 3">NL-1724</strain>
    </source>
</reference>
<evidence type="ECO:0000256" key="1">
    <source>
        <dbReference type="SAM" id="Coils"/>
    </source>
</evidence>
<dbReference type="SUPFAM" id="SSF52047">
    <property type="entry name" value="RNI-like"/>
    <property type="match status" value="1"/>
</dbReference>
<feature type="coiled-coil region" evidence="1">
    <location>
        <begin position="537"/>
        <end position="571"/>
    </location>
</feature>